<protein>
    <submittedName>
        <fullName evidence="3">Glycosyltransferase family 1 protein</fullName>
    </submittedName>
</protein>
<evidence type="ECO:0000313" key="4">
    <source>
        <dbReference type="Proteomes" id="UP000460317"/>
    </source>
</evidence>
<dbReference type="AlphaFoldDB" id="A0A7J5JML1"/>
<feature type="domain" description="Glycosyltransferase subfamily 4-like N-terminal" evidence="2">
    <location>
        <begin position="49"/>
        <end position="201"/>
    </location>
</feature>
<proteinExistence type="predicted"/>
<dbReference type="Proteomes" id="UP000460317">
    <property type="component" value="Unassembled WGS sequence"/>
</dbReference>
<keyword evidence="3" id="KW-0808">Transferase</keyword>
<evidence type="ECO:0000259" key="2">
    <source>
        <dbReference type="Pfam" id="PF13439"/>
    </source>
</evidence>
<dbReference type="Pfam" id="PF13439">
    <property type="entry name" value="Glyco_transf_4"/>
    <property type="match status" value="1"/>
</dbReference>
<dbReference type="EMBL" id="WCSB01000008">
    <property type="protein sequence ID" value="KAB4452666.1"/>
    <property type="molecule type" value="Genomic_DNA"/>
</dbReference>
<gene>
    <name evidence="3" type="ORF">GAN93_11225</name>
</gene>
<feature type="domain" description="Glycosyl transferase family 1" evidence="1">
    <location>
        <begin position="212"/>
        <end position="361"/>
    </location>
</feature>
<dbReference type="InterPro" id="IPR001296">
    <property type="entry name" value="Glyco_trans_1"/>
</dbReference>
<accession>A0A7J5JML1</accession>
<evidence type="ECO:0000259" key="1">
    <source>
        <dbReference type="Pfam" id="PF00534"/>
    </source>
</evidence>
<dbReference type="PANTHER" id="PTHR45947:SF3">
    <property type="entry name" value="SULFOQUINOVOSYL TRANSFERASE SQD2"/>
    <property type="match status" value="1"/>
</dbReference>
<dbReference type="SUPFAM" id="SSF53756">
    <property type="entry name" value="UDP-Glycosyltransferase/glycogen phosphorylase"/>
    <property type="match status" value="1"/>
</dbReference>
<dbReference type="PANTHER" id="PTHR45947">
    <property type="entry name" value="SULFOQUINOVOSYL TRANSFERASE SQD2"/>
    <property type="match status" value="1"/>
</dbReference>
<sequence length="392" mass="44972">MGRRKLCRTRYKVWAWVSGFIKECYFGRMINNEISNMKIVHILNSLKGGGIQNFLLSLAPEQVIKGCQVLIIVVDNDDYEYCTRLKEKFENNGVQVCYLNKKLHSKISFLKTLIKCRNIIKKEQPDIVNTHGEICHIYGAVTTWGRKIKHCITVHNAPEHWNKLNILFNGSKPLIFCSEAAYSLRVQKNKSYEVINNGISPSIVQTKECVNLRDELNLSHNDKIVVSVGSLRPQKNYDFLKEISTAMMDEHIHFCVCGGNYGKGYINTNSFKEYKNIHFLGLRSDISAIENTANLFLSCATFEGLPIAVLEAYFNGIPCVLSPIEQHINISNVSKCWIPESFKVSDFIVTIKEALRCEDSHDIIYAERLPFIEKYSISRTAELYIEYYNNLL</sequence>
<organism evidence="3 4">
    <name type="scientific">Bacteroides thetaiotaomicron</name>
    <dbReference type="NCBI Taxonomy" id="818"/>
    <lineage>
        <taxon>Bacteria</taxon>
        <taxon>Pseudomonadati</taxon>
        <taxon>Bacteroidota</taxon>
        <taxon>Bacteroidia</taxon>
        <taxon>Bacteroidales</taxon>
        <taxon>Bacteroidaceae</taxon>
        <taxon>Bacteroides</taxon>
    </lineage>
</organism>
<comment type="caution">
    <text evidence="3">The sequence shown here is derived from an EMBL/GenBank/DDBJ whole genome shotgun (WGS) entry which is preliminary data.</text>
</comment>
<dbReference type="Pfam" id="PF00534">
    <property type="entry name" value="Glycos_transf_1"/>
    <property type="match status" value="1"/>
</dbReference>
<evidence type="ECO:0000313" key="3">
    <source>
        <dbReference type="EMBL" id="KAB4452666.1"/>
    </source>
</evidence>
<dbReference type="GO" id="GO:0016757">
    <property type="term" value="F:glycosyltransferase activity"/>
    <property type="evidence" value="ECO:0007669"/>
    <property type="project" value="InterPro"/>
</dbReference>
<name>A0A7J5JML1_BACT4</name>
<dbReference type="InterPro" id="IPR028098">
    <property type="entry name" value="Glyco_trans_4-like_N"/>
</dbReference>
<reference evidence="3 4" key="1">
    <citation type="journal article" date="2019" name="Nat. Med.">
        <title>A library of human gut bacterial isolates paired with longitudinal multiomics data enables mechanistic microbiome research.</title>
        <authorList>
            <person name="Poyet M."/>
            <person name="Groussin M."/>
            <person name="Gibbons S.M."/>
            <person name="Avila-Pacheco J."/>
            <person name="Jiang X."/>
            <person name="Kearney S.M."/>
            <person name="Perrotta A.R."/>
            <person name="Berdy B."/>
            <person name="Zhao S."/>
            <person name="Lieberman T.D."/>
            <person name="Swanson P.K."/>
            <person name="Smith M."/>
            <person name="Roesemann S."/>
            <person name="Alexander J.E."/>
            <person name="Rich S.A."/>
            <person name="Livny J."/>
            <person name="Vlamakis H."/>
            <person name="Clish C."/>
            <person name="Bullock K."/>
            <person name="Deik A."/>
            <person name="Scott J."/>
            <person name="Pierce K.A."/>
            <person name="Xavier R.J."/>
            <person name="Alm E.J."/>
        </authorList>
    </citation>
    <scope>NUCLEOTIDE SEQUENCE [LARGE SCALE GENOMIC DNA]</scope>
    <source>
        <strain evidence="3 4">BIOML-A165</strain>
    </source>
</reference>
<dbReference type="InterPro" id="IPR050194">
    <property type="entry name" value="Glycosyltransferase_grp1"/>
</dbReference>
<dbReference type="Gene3D" id="3.40.50.2000">
    <property type="entry name" value="Glycogen Phosphorylase B"/>
    <property type="match status" value="2"/>
</dbReference>